<evidence type="ECO:0000313" key="2">
    <source>
        <dbReference type="Proteomes" id="UP000030645"/>
    </source>
</evidence>
<dbReference type="Proteomes" id="UP000030645">
    <property type="component" value="Unassembled WGS sequence"/>
</dbReference>
<sequence>MLDENAHGVDQALFRILQCANLCLKYRYEPDEEFMVGYLPEMNFQGGSIIRVRDAQYVSTFQIKQINGITTAIWVSLFLLLLNSMAIQSVFKSFVAQSLAADGEEAIGHAECYFGCSFILVEIHVAPGRPVSRLGRIGIGPEIGPSHNVRAEKDLSHNTSLNQQICNLSDYFRYAWGDRVSDVGVLAIKPIIIGERKRWDWACVVCV</sequence>
<dbReference type="EMBL" id="KE344795">
    <property type="protein sequence ID" value="EXB79985.1"/>
    <property type="molecule type" value="Genomic_DNA"/>
</dbReference>
<reference evidence="2" key="1">
    <citation type="submission" date="2013-01" db="EMBL/GenBank/DDBJ databases">
        <title>Draft Genome Sequence of a Mulberry Tree, Morus notabilis C.K. Schneid.</title>
        <authorList>
            <person name="He N."/>
            <person name="Zhao S."/>
        </authorList>
    </citation>
    <scope>NUCLEOTIDE SEQUENCE</scope>
</reference>
<dbReference type="AlphaFoldDB" id="W9RAD5"/>
<organism evidence="1 2">
    <name type="scientific">Morus notabilis</name>
    <dbReference type="NCBI Taxonomy" id="981085"/>
    <lineage>
        <taxon>Eukaryota</taxon>
        <taxon>Viridiplantae</taxon>
        <taxon>Streptophyta</taxon>
        <taxon>Embryophyta</taxon>
        <taxon>Tracheophyta</taxon>
        <taxon>Spermatophyta</taxon>
        <taxon>Magnoliopsida</taxon>
        <taxon>eudicotyledons</taxon>
        <taxon>Gunneridae</taxon>
        <taxon>Pentapetalae</taxon>
        <taxon>rosids</taxon>
        <taxon>fabids</taxon>
        <taxon>Rosales</taxon>
        <taxon>Moraceae</taxon>
        <taxon>Moreae</taxon>
        <taxon>Morus</taxon>
    </lineage>
</organism>
<evidence type="ECO:0000313" key="1">
    <source>
        <dbReference type="EMBL" id="EXB79985.1"/>
    </source>
</evidence>
<name>W9RAD5_9ROSA</name>
<accession>W9RAD5</accession>
<proteinExistence type="predicted"/>
<gene>
    <name evidence="1" type="ORF">L484_004023</name>
</gene>
<protein>
    <submittedName>
        <fullName evidence="1">Uncharacterized protein</fullName>
    </submittedName>
</protein>
<keyword evidence="2" id="KW-1185">Reference proteome</keyword>